<dbReference type="InterPro" id="IPR036291">
    <property type="entry name" value="NAD(P)-bd_dom_sf"/>
</dbReference>
<comment type="catalytic activity">
    <reaction evidence="5">
        <text>dTDP-beta-L-rhamnose + NADP(+) = dTDP-4-dehydro-beta-L-rhamnose + NADPH + H(+)</text>
        <dbReference type="Rhea" id="RHEA:21796"/>
        <dbReference type="ChEBI" id="CHEBI:15378"/>
        <dbReference type="ChEBI" id="CHEBI:57510"/>
        <dbReference type="ChEBI" id="CHEBI:57783"/>
        <dbReference type="ChEBI" id="CHEBI:58349"/>
        <dbReference type="ChEBI" id="CHEBI:62830"/>
        <dbReference type="EC" id="1.1.1.133"/>
    </reaction>
</comment>
<accession>A0A7C5Q815</accession>
<feature type="domain" description="RmlD-like substrate binding" evidence="7">
    <location>
        <begin position="1"/>
        <end position="282"/>
    </location>
</feature>
<evidence type="ECO:0000313" key="8">
    <source>
        <dbReference type="EMBL" id="HHJ64038.1"/>
    </source>
</evidence>
<gene>
    <name evidence="8" type="primary">rfbD</name>
    <name evidence="8" type="ORF">ENJ61_03935</name>
</gene>
<organism evidence="8">
    <name type="scientific">Aquifex aeolicus</name>
    <dbReference type="NCBI Taxonomy" id="63363"/>
    <lineage>
        <taxon>Bacteria</taxon>
        <taxon>Pseudomonadati</taxon>
        <taxon>Aquificota</taxon>
        <taxon>Aquificia</taxon>
        <taxon>Aquificales</taxon>
        <taxon>Aquificaceae</taxon>
        <taxon>Aquifex</taxon>
    </lineage>
</organism>
<dbReference type="PANTHER" id="PTHR10491:SF4">
    <property type="entry name" value="METHIONINE ADENOSYLTRANSFERASE 2 SUBUNIT BETA"/>
    <property type="match status" value="1"/>
</dbReference>
<name>A0A7C5Q815_AQUAO</name>
<comment type="pathway">
    <text evidence="1 6">Carbohydrate biosynthesis; dTDP-L-rhamnose biosynthesis.</text>
</comment>
<dbReference type="Pfam" id="PF04321">
    <property type="entry name" value="RmlD_sub_bind"/>
    <property type="match status" value="1"/>
</dbReference>
<dbReference type="SUPFAM" id="SSF51735">
    <property type="entry name" value="NAD(P)-binding Rossmann-fold domains"/>
    <property type="match status" value="1"/>
</dbReference>
<dbReference type="GO" id="GO:0019305">
    <property type="term" value="P:dTDP-rhamnose biosynthetic process"/>
    <property type="evidence" value="ECO:0007669"/>
    <property type="project" value="UniProtKB-UniPathway"/>
</dbReference>
<comment type="caution">
    <text evidence="8">The sequence shown here is derived from an EMBL/GenBank/DDBJ whole genome shotgun (WGS) entry which is preliminary data.</text>
</comment>
<dbReference type="NCBIfam" id="TIGR01214">
    <property type="entry name" value="rmlD"/>
    <property type="match status" value="1"/>
</dbReference>
<dbReference type="EMBL" id="DRNB01000145">
    <property type="protein sequence ID" value="HHJ64038.1"/>
    <property type="molecule type" value="Genomic_DNA"/>
</dbReference>
<dbReference type="GO" id="GO:0008831">
    <property type="term" value="F:dTDP-4-dehydrorhamnose reductase activity"/>
    <property type="evidence" value="ECO:0007669"/>
    <property type="project" value="UniProtKB-EC"/>
</dbReference>
<dbReference type="EC" id="1.1.1.133" evidence="3 6"/>
<dbReference type="InterPro" id="IPR005913">
    <property type="entry name" value="dTDP_dehydrorham_reduct"/>
</dbReference>
<dbReference type="CDD" id="cd05254">
    <property type="entry name" value="dTDP_HR_like_SDR_e"/>
    <property type="match status" value="1"/>
</dbReference>
<dbReference type="Gene3D" id="3.90.25.10">
    <property type="entry name" value="UDP-galactose 4-epimerase, domain 1"/>
    <property type="match status" value="1"/>
</dbReference>
<comment type="function">
    <text evidence="6">Catalyzes the reduction of dTDP-6-deoxy-L-lyxo-4-hexulose to yield dTDP-L-rhamnose.</text>
</comment>
<dbReference type="Gene3D" id="3.40.50.720">
    <property type="entry name" value="NAD(P)-binding Rossmann-like Domain"/>
    <property type="match status" value="1"/>
</dbReference>
<evidence type="ECO:0000256" key="5">
    <source>
        <dbReference type="ARBA" id="ARBA00048200"/>
    </source>
</evidence>
<evidence type="ECO:0000256" key="1">
    <source>
        <dbReference type="ARBA" id="ARBA00004781"/>
    </source>
</evidence>
<sequence length="284" mass="31979">MKVAIIGSRGQLGQDLVKTAPSQLDLVTFTRGDFDITDRIDVFDFLAGEEKFDVVINTAAFHRTDQCEDEPEKAFLVNATGVKNLAEACDKANAILIHISTDYVFDGGKIKTKEPYYEDDAPNPVNIYGVSKLAGEYIVRNYLEKYYIVRSSSLYGVAGASGKGGNFPYTILKKAKAGEKLRVVDDMYMVPTHTFDLAQGIWRLLLERHPYGVYHITHEGYCTWYEFAVKILETVGLKADIEPVKHTAFPTRAKRPLWSVLGTRKGVKLPPWEEGLRRFVDMIN</sequence>
<dbReference type="Proteomes" id="UP000885792">
    <property type="component" value="Unassembled WGS sequence"/>
</dbReference>
<reference evidence="8" key="1">
    <citation type="journal article" date="2020" name="mSystems">
        <title>Genome- and Community-Level Interaction Insights into Carbon Utilization and Element Cycling Functions of Hydrothermarchaeota in Hydrothermal Sediment.</title>
        <authorList>
            <person name="Zhou Z."/>
            <person name="Liu Y."/>
            <person name="Xu W."/>
            <person name="Pan J."/>
            <person name="Luo Z.H."/>
            <person name="Li M."/>
        </authorList>
    </citation>
    <scope>NUCLEOTIDE SEQUENCE [LARGE SCALE GENOMIC DNA]</scope>
    <source>
        <strain evidence="8">HyVt-501</strain>
    </source>
</reference>
<dbReference type="UniPathway" id="UPA00124"/>
<evidence type="ECO:0000256" key="6">
    <source>
        <dbReference type="RuleBase" id="RU364082"/>
    </source>
</evidence>
<dbReference type="InterPro" id="IPR029903">
    <property type="entry name" value="RmlD-like-bd"/>
</dbReference>
<keyword evidence="6" id="KW-0521">NADP</keyword>
<protein>
    <recommendedName>
        <fullName evidence="4 6">dTDP-4-dehydrorhamnose reductase</fullName>
        <ecNumber evidence="3 6">1.1.1.133</ecNumber>
    </recommendedName>
</protein>
<keyword evidence="6 8" id="KW-0560">Oxidoreductase</keyword>
<proteinExistence type="inferred from homology"/>
<comment type="similarity">
    <text evidence="2 6">Belongs to the dTDP-4-dehydrorhamnose reductase family.</text>
</comment>
<evidence type="ECO:0000256" key="4">
    <source>
        <dbReference type="ARBA" id="ARBA00017099"/>
    </source>
</evidence>
<evidence type="ECO:0000256" key="3">
    <source>
        <dbReference type="ARBA" id="ARBA00012929"/>
    </source>
</evidence>
<evidence type="ECO:0000256" key="2">
    <source>
        <dbReference type="ARBA" id="ARBA00010944"/>
    </source>
</evidence>
<dbReference type="AlphaFoldDB" id="A0A7C5Q815"/>
<dbReference type="GO" id="GO:0005829">
    <property type="term" value="C:cytosol"/>
    <property type="evidence" value="ECO:0007669"/>
    <property type="project" value="TreeGrafter"/>
</dbReference>
<dbReference type="PANTHER" id="PTHR10491">
    <property type="entry name" value="DTDP-4-DEHYDRORHAMNOSE REDUCTASE"/>
    <property type="match status" value="1"/>
</dbReference>
<evidence type="ECO:0000259" key="7">
    <source>
        <dbReference type="Pfam" id="PF04321"/>
    </source>
</evidence>